<sequence length="1054" mass="115739">MNKVVSSLALLILFSLLDFSIAFASDSNEEADALLKWKASLQSHNRSLLPSWTNATTNVSSKISPCAWYGISCNDAGRVVNISLRNTGLSGTLRDLSFSSFPQLVHLDLSLNGLFGTIPSQIGNLSKLSYISLDSNQLSGKIPVEVGLLTHLKVLHFQFNQLDGSIPPEVCRLSSIEELFLHSNHLNGSLPLFLGNLSNIIRLYINNNSLSGSIPTNIGNLKFLFELDLSNNQLGGSIPLSFGNLSNLARLYLYNNLLIGSIPSSLGNLKLIDLQLRINQLTGYIPYSLGNVTSLSSLLLDENKLYGSLPPFVGNFTNLERLGLMDNHLSGSIPPSLGNLKSMSILDLSSNQFSGPIPLSLGNLTNLQQLVLFSNNLSGSIPPSLGNSMLTDLVLDFNHFTSYLPNNVCRGGALQYFTVSENHFQGTIPKSLRNCTSLIRVRLNGNNLTGNISEALGIYPNLTFIDLSRNNFYGEISSNFGECPKLGTINASMNNITGGIPREIGNSSQLQALDLSLNHIVGEIPKEFGKLNSLTKLIVRGNQLTGRLPTEIGAFNELEYLDLSANRFNNSVPESLGNLLKLHYLGLSNNQFVQELPKELEKLVQLSELDANHNLFRGEIPFQICSLKSLEKLNLSHNNLSGSIPNCFEGMHGLSVIDISDNHLQGPVPNSTAFRNAPVEALEGNKELCGSVKGMHPCKVFSSHKQNSGAKWFAIVFPVLGALFVSVALIAIFILRKRKSDSGDRQSSNQNPKGLFFILNFEGKLVYDEIVRATNDFDAEYCIGNGGHGSVYRAELPSGEVVAVKKFHSPLPCDQIADQKEFLTEVEAFTEIRHRNIVKFYGFCSHPRHSFLVYEFLERGSLAAILSSDAAAQELGWSQRMNVIKGVADALSYLHHDCFPPIVHRDISSKNLLLDLEYEAHVADFGIAKFLKPDSSNWTEFTGTYGYVAPELAYTMKITEKCDVYSFGVLVLEVIKGKHPRDFLSSISSSSLDTDTALDEMLDPRLPAPSCNVQEKLRSIVEVVFSCLNESPESRPTMKIVSRQLQISAPLTKS</sequence>
<name>A0ACB8MAU5_CITSI</name>
<evidence type="ECO:0000313" key="1">
    <source>
        <dbReference type="EMBL" id="KAH9782769.1"/>
    </source>
</evidence>
<keyword evidence="2" id="KW-1185">Reference proteome</keyword>
<dbReference type="EMBL" id="CM039172">
    <property type="protein sequence ID" value="KAH9782769.1"/>
    <property type="molecule type" value="Genomic_DNA"/>
</dbReference>
<keyword evidence="1" id="KW-0418">Kinase</keyword>
<dbReference type="Proteomes" id="UP000829398">
    <property type="component" value="Chromosome 3"/>
</dbReference>
<protein>
    <submittedName>
        <fullName evidence="1">MDIS1-interacting receptor like kinase 2</fullName>
    </submittedName>
</protein>
<proteinExistence type="predicted"/>
<organism evidence="1 2">
    <name type="scientific">Citrus sinensis</name>
    <name type="common">Sweet orange</name>
    <name type="synonym">Citrus aurantium var. sinensis</name>
    <dbReference type="NCBI Taxonomy" id="2711"/>
    <lineage>
        <taxon>Eukaryota</taxon>
        <taxon>Viridiplantae</taxon>
        <taxon>Streptophyta</taxon>
        <taxon>Embryophyta</taxon>
        <taxon>Tracheophyta</taxon>
        <taxon>Spermatophyta</taxon>
        <taxon>Magnoliopsida</taxon>
        <taxon>eudicotyledons</taxon>
        <taxon>Gunneridae</taxon>
        <taxon>Pentapetalae</taxon>
        <taxon>rosids</taxon>
        <taxon>malvids</taxon>
        <taxon>Sapindales</taxon>
        <taxon>Rutaceae</taxon>
        <taxon>Aurantioideae</taxon>
        <taxon>Citrus</taxon>
    </lineage>
</organism>
<comment type="caution">
    <text evidence="1">The sequence shown here is derived from an EMBL/GenBank/DDBJ whole genome shotgun (WGS) entry which is preliminary data.</text>
</comment>
<keyword evidence="1" id="KW-0808">Transferase</keyword>
<reference evidence="2" key="1">
    <citation type="journal article" date="2023" name="Hortic. Res.">
        <title>A chromosome-level phased genome enabling allele-level studies in sweet orange: a case study on citrus Huanglongbing tolerance.</title>
        <authorList>
            <person name="Wu B."/>
            <person name="Yu Q."/>
            <person name="Deng Z."/>
            <person name="Duan Y."/>
            <person name="Luo F."/>
            <person name="Gmitter F. Jr."/>
        </authorList>
    </citation>
    <scope>NUCLEOTIDE SEQUENCE [LARGE SCALE GENOMIC DNA]</scope>
    <source>
        <strain evidence="2">cv. Valencia</strain>
    </source>
</reference>
<evidence type="ECO:0000313" key="2">
    <source>
        <dbReference type="Proteomes" id="UP000829398"/>
    </source>
</evidence>
<accession>A0ACB8MAU5</accession>
<keyword evidence="1" id="KW-0675">Receptor</keyword>
<gene>
    <name evidence="1" type="ORF">KPL71_009053</name>
</gene>